<evidence type="ECO:0000313" key="3">
    <source>
        <dbReference type="Proteomes" id="UP000001258"/>
    </source>
</evidence>
<sequence>MGKPESSKLMDQIVENQKKKNDKAREQAMKALGKEK</sequence>
<proteinExistence type="predicted"/>
<dbReference type="PIR" id="A83870">
    <property type="entry name" value="A83870"/>
</dbReference>
<feature type="region of interest" description="Disordered" evidence="1">
    <location>
        <begin position="15"/>
        <end position="36"/>
    </location>
</feature>
<dbReference type="KEGG" id="bha:BH1761"/>
<dbReference type="EMBL" id="BA000004">
    <property type="protein sequence ID" value="BAB05480.1"/>
    <property type="molecule type" value="Genomic_DNA"/>
</dbReference>
<dbReference type="HOGENOM" id="CLU_3354492_0_0_9"/>
<name>Q9KC13_HALH5</name>
<gene>
    <name evidence="2" type="ordered locus">BH1761</name>
</gene>
<feature type="compositionally biased region" description="Basic and acidic residues" evidence="1">
    <location>
        <begin position="16"/>
        <end position="36"/>
    </location>
</feature>
<dbReference type="Proteomes" id="UP000001258">
    <property type="component" value="Chromosome"/>
</dbReference>
<keyword evidence="3" id="KW-1185">Reference proteome</keyword>
<organism evidence="2 3">
    <name type="scientific">Halalkalibacterium halodurans (strain ATCC BAA-125 / DSM 18197 / FERM 7344 / JCM 9153 / C-125)</name>
    <name type="common">Bacillus halodurans</name>
    <dbReference type="NCBI Taxonomy" id="272558"/>
    <lineage>
        <taxon>Bacteria</taxon>
        <taxon>Bacillati</taxon>
        <taxon>Bacillota</taxon>
        <taxon>Bacilli</taxon>
        <taxon>Bacillales</taxon>
        <taxon>Bacillaceae</taxon>
        <taxon>Halalkalibacterium (ex Joshi et al. 2022)</taxon>
    </lineage>
</organism>
<accession>Q9KC13</accession>
<dbReference type="AlphaFoldDB" id="Q9KC13"/>
<evidence type="ECO:0000313" key="2">
    <source>
        <dbReference type="EMBL" id="BAB05480.1"/>
    </source>
</evidence>
<protein>
    <submittedName>
        <fullName evidence="2">BH1761 protein</fullName>
    </submittedName>
</protein>
<reference evidence="2 3" key="1">
    <citation type="journal article" date="2000" name="Nucleic Acids Res.">
        <title>Complete genome sequence of the alkaliphilic bacterium Bacillus halodurans and genomic sequence comparison with Bacillus subtilis.</title>
        <authorList>
            <person name="Takami H."/>
            <person name="Nakasone K."/>
            <person name="Takaki Y."/>
            <person name="Maeno G."/>
            <person name="Sasaki R."/>
            <person name="Masui N."/>
            <person name="Fuji F."/>
            <person name="Hirama C."/>
            <person name="Nakamura Y."/>
            <person name="Ogasawara N."/>
            <person name="Kuhara S."/>
            <person name="Horikoshi K."/>
        </authorList>
    </citation>
    <scope>NUCLEOTIDE SEQUENCE [LARGE SCALE GENOMIC DNA]</scope>
    <source>
        <strain evidence="3">ATCC BAA-125 / DSM 18197 / FERM 7344 / JCM 9153 / C-125</strain>
    </source>
</reference>
<evidence type="ECO:0000256" key="1">
    <source>
        <dbReference type="SAM" id="MobiDB-lite"/>
    </source>
</evidence>